<reference evidence="4" key="3">
    <citation type="submission" date="2016-11" db="EMBL/GenBank/DDBJ databases">
        <authorList>
            <person name="Jaros S."/>
            <person name="Januszkiewicz K."/>
            <person name="Wedrychowicz H."/>
        </authorList>
    </citation>
    <scope>NUCLEOTIDE SEQUENCE [LARGE SCALE GENOMIC DNA]</scope>
    <source>
        <strain evidence="4">DSM 1682</strain>
    </source>
</reference>
<reference evidence="2" key="4">
    <citation type="submission" date="2016-11" db="EMBL/GenBank/DDBJ databases">
        <authorList>
            <person name="Varghese N."/>
            <person name="Submissions S."/>
        </authorList>
    </citation>
    <scope>NUCLEOTIDE SEQUENCE</scope>
    <source>
        <strain evidence="2">DSM 1682</strain>
    </source>
</reference>
<organism evidence="2 4">
    <name type="scientific">Anaerotignum propionicum DSM 1682</name>
    <dbReference type="NCBI Taxonomy" id="991789"/>
    <lineage>
        <taxon>Bacteria</taxon>
        <taxon>Bacillati</taxon>
        <taxon>Bacillota</taxon>
        <taxon>Clostridia</taxon>
        <taxon>Lachnospirales</taxon>
        <taxon>Anaerotignaceae</taxon>
        <taxon>Anaerotignum</taxon>
    </lineage>
</organism>
<proteinExistence type="predicted"/>
<reference evidence="1 3" key="1">
    <citation type="journal article" date="2016" name="Genome Announc.">
        <title>Complete Genome Sequence of the Amino Acid-Fermenting Clostridium propionicum X2 (DSM 1682).</title>
        <authorList>
            <person name="Poehlein A."/>
            <person name="Schlien K."/>
            <person name="Chowdhury N.P."/>
            <person name="Gottschalk G."/>
            <person name="Buckel W."/>
            <person name="Daniel R."/>
        </authorList>
    </citation>
    <scope>NUCLEOTIDE SEQUENCE [LARGE SCALE GENOMIC DNA]</scope>
    <source>
        <strain evidence="1 3">X2</strain>
    </source>
</reference>
<gene>
    <name evidence="1" type="ORF">CPRO_15750</name>
    <name evidence="2" type="ORF">SAMN02745151_01386</name>
</gene>
<accession>A0A0X1U8A6</accession>
<evidence type="ECO:0000313" key="4">
    <source>
        <dbReference type="Proteomes" id="UP000184204"/>
    </source>
</evidence>
<evidence type="ECO:0000313" key="1">
    <source>
        <dbReference type="EMBL" id="AMJ41168.1"/>
    </source>
</evidence>
<sequence length="88" mass="10500">MSYQSCLFNDAQKSVLKYTPRHHHILAEKYISLLKNQTDTIVYLTLKNNLSYWYFIKSCNDNQLTGFVKLNEKWVYKTILLSNILEFC</sequence>
<dbReference type="EMBL" id="CP014223">
    <property type="protein sequence ID" value="AMJ41168.1"/>
    <property type="molecule type" value="Genomic_DNA"/>
</dbReference>
<dbReference type="KEGG" id="cpro:CPRO_15750"/>
<dbReference type="EMBL" id="FQUA01000004">
    <property type="protein sequence ID" value="SHE65094.1"/>
    <property type="molecule type" value="Genomic_DNA"/>
</dbReference>
<dbReference type="Proteomes" id="UP000068026">
    <property type="component" value="Chromosome"/>
</dbReference>
<keyword evidence="3" id="KW-1185">Reference proteome</keyword>
<dbReference type="Proteomes" id="UP000184204">
    <property type="component" value="Unassembled WGS sequence"/>
</dbReference>
<dbReference type="AlphaFoldDB" id="A0A0X1U8A6"/>
<protein>
    <submittedName>
        <fullName evidence="2">Uncharacterized protein</fullName>
    </submittedName>
</protein>
<name>A0A0X1U8A6_ANAPI</name>
<evidence type="ECO:0000313" key="3">
    <source>
        <dbReference type="Proteomes" id="UP000068026"/>
    </source>
</evidence>
<reference evidence="3" key="2">
    <citation type="submission" date="2016-01" db="EMBL/GenBank/DDBJ databases">
        <authorList>
            <person name="Poehlein A."/>
            <person name="Schlien K."/>
            <person name="Gottschalk G."/>
            <person name="Buckel W."/>
            <person name="Daniel R."/>
        </authorList>
    </citation>
    <scope>NUCLEOTIDE SEQUENCE [LARGE SCALE GENOMIC DNA]</scope>
    <source>
        <strain evidence="3">X2</strain>
    </source>
</reference>
<evidence type="ECO:0000313" key="2">
    <source>
        <dbReference type="EMBL" id="SHE65094.1"/>
    </source>
</evidence>